<feature type="transmembrane region" description="Helical" evidence="1">
    <location>
        <begin position="913"/>
        <end position="938"/>
    </location>
</feature>
<feature type="transmembrane region" description="Helical" evidence="1">
    <location>
        <begin position="884"/>
        <end position="907"/>
    </location>
</feature>
<feature type="transmembrane region" description="Helical" evidence="1">
    <location>
        <begin position="991"/>
        <end position="1012"/>
    </location>
</feature>
<evidence type="ECO:0000256" key="1">
    <source>
        <dbReference type="SAM" id="Phobius"/>
    </source>
</evidence>
<dbReference type="RefSeq" id="WP_117155147.1">
    <property type="nucleotide sequence ID" value="NZ_BMLG01000009.1"/>
</dbReference>
<feature type="transmembrane region" description="Helical" evidence="1">
    <location>
        <begin position="857"/>
        <end position="877"/>
    </location>
</feature>
<dbReference type="OrthoDB" id="9757876at2"/>
<reference evidence="2" key="2">
    <citation type="submission" date="2020-09" db="EMBL/GenBank/DDBJ databases">
        <authorList>
            <person name="Sun Q."/>
            <person name="Zhou Y."/>
        </authorList>
    </citation>
    <scope>NUCLEOTIDE SEQUENCE</scope>
    <source>
        <strain evidence="2">CGMCC 1.6333</strain>
    </source>
</reference>
<feature type="transmembrane region" description="Helical" evidence="1">
    <location>
        <begin position="959"/>
        <end position="979"/>
    </location>
</feature>
<evidence type="ECO:0000313" key="2">
    <source>
        <dbReference type="EMBL" id="GGM32995.1"/>
    </source>
</evidence>
<dbReference type="Gene3D" id="3.30.70.1440">
    <property type="entry name" value="Multidrug efflux transporter AcrB pore domain"/>
    <property type="match status" value="1"/>
</dbReference>
<dbReference type="Gene3D" id="1.20.1640.10">
    <property type="entry name" value="Multidrug efflux transporter AcrB transmembrane domain"/>
    <property type="match status" value="2"/>
</dbReference>
<dbReference type="InterPro" id="IPR001036">
    <property type="entry name" value="Acrflvin-R"/>
</dbReference>
<keyword evidence="1" id="KW-0812">Transmembrane</keyword>
<dbReference type="Gene3D" id="3.30.2090.10">
    <property type="entry name" value="Multidrug efflux transporter AcrB TolC docking domain, DN and DC subdomains"/>
    <property type="match status" value="2"/>
</dbReference>
<feature type="transmembrane region" description="Helical" evidence="1">
    <location>
        <begin position="457"/>
        <end position="481"/>
    </location>
</feature>
<sequence length="1019" mass="110868">MKHLINYRKIVWVFIALLIFTGIFTYVQLPKRDIPEITQNIASISTVYPGANPEEVEQTITNPLENVLADVDGIAEMSSASTTGFSAITLSLDSDVNAETVYGTIRQTVLEESATFPDNVPSSTVSTDIITSNVATYHLLADEQSTLLEMRNQVEEWENALTAINGVDAVLIKGLPDQLLSISMNNDDLGSNQIQPNQVISAINTAISPTAIGSEQKEDTIYQLSLDSYQEIDGLNDIYIGQNQRNQPVYLGDIASIQVENDAIDDIIRYQDQYALSLTVQAQEGVNIAQLQDQINVEIEQLKQELPSEVTVDRFYTQSTVINEVYSSLITSFAISLIAVLVIMLLGLPLSSAILVALAIPISIIIGLIPLPYAGVDLNQISIIGMIVAIGILVDDAIVVNDNIQRRFQLGDAPLQGTIRGVREIAVSIITSTLMIVFSFLPLTFLSGSNGDFIRSLPLALICTVVASTIMALTLIPTVQYTKQKKSKKKKSKTKSVGILGPLFKRIEKVYADKIIPATLKKPWLTVTSGIVLSLLLVLLVFKVPFEFFPAADRAEVTISAQLPEGTTIESTNQALEDMEDYILQEADNVAETVIYSGSGLPGIFGSSLTRSGENTGQLVVRIDRDETSASAFINEWETSLREEFQDAELFLETIVSGPPPSPSVEVKVQGPDIDQLVTIADNLQQELANLDTAKIVTNNTSQEQPFINYQIDRDYLAEQGIDINQVTGLLQLANVGAPLGDFDNGVERLPIQLSLDDGNPEGINLNALEIPVFNQAEGGPPTIVSFDEFITTETTEKIGAIPHLNGDRTITIEGYEMDGEASAFTESAEEIIANASADLPEGYQILEDGEASAETAFFIEVAKLFLIVLFLIYLTIAIQFNSLLTPLLVTSTVFLAVTGAIVGLFISGQPLSFLAVLGIVSLSGVVVRNSILLIEFIEQNKIRYESTMTAIIEAGRARIRPIILTTLTSIAALTPIIFTGDVLFKPLAVSIVFGLLFSTILTLALLPAFYITMDRVRK</sequence>
<dbReference type="PANTHER" id="PTHR32063">
    <property type="match status" value="1"/>
</dbReference>
<protein>
    <submittedName>
        <fullName evidence="2">Transporter</fullName>
    </submittedName>
</protein>
<accession>A0A917TRE2</accession>
<keyword evidence="1" id="KW-0472">Membrane</keyword>
<feature type="transmembrane region" description="Helical" evidence="1">
    <location>
        <begin position="381"/>
        <end position="404"/>
    </location>
</feature>
<dbReference type="Proteomes" id="UP000618460">
    <property type="component" value="Unassembled WGS sequence"/>
</dbReference>
<keyword evidence="3" id="KW-1185">Reference proteome</keyword>
<gene>
    <name evidence="2" type="ORF">GCM10011351_18830</name>
</gene>
<reference evidence="2" key="1">
    <citation type="journal article" date="2014" name="Int. J. Syst. Evol. Microbiol.">
        <title>Complete genome sequence of Corynebacterium casei LMG S-19264T (=DSM 44701T), isolated from a smear-ripened cheese.</title>
        <authorList>
            <consortium name="US DOE Joint Genome Institute (JGI-PGF)"/>
            <person name="Walter F."/>
            <person name="Albersmeier A."/>
            <person name="Kalinowski J."/>
            <person name="Ruckert C."/>
        </authorList>
    </citation>
    <scope>NUCLEOTIDE SEQUENCE</scope>
    <source>
        <strain evidence="2">CGMCC 1.6333</strain>
    </source>
</reference>
<name>A0A917TRE2_9BACI</name>
<keyword evidence="1" id="KW-1133">Transmembrane helix</keyword>
<comment type="caution">
    <text evidence="2">The sequence shown here is derived from an EMBL/GenBank/DDBJ whole genome shotgun (WGS) entry which is preliminary data.</text>
</comment>
<dbReference type="EMBL" id="BMLG01000009">
    <property type="protein sequence ID" value="GGM32995.1"/>
    <property type="molecule type" value="Genomic_DNA"/>
</dbReference>
<dbReference type="AlphaFoldDB" id="A0A917TRE2"/>
<dbReference type="PANTHER" id="PTHR32063:SF18">
    <property type="entry name" value="CATION EFFLUX SYSTEM PROTEIN"/>
    <property type="match status" value="1"/>
</dbReference>
<feature type="transmembrane region" description="Helical" evidence="1">
    <location>
        <begin position="524"/>
        <end position="542"/>
    </location>
</feature>
<dbReference type="SUPFAM" id="SSF82714">
    <property type="entry name" value="Multidrug efflux transporter AcrB TolC docking domain, DN and DC subdomains"/>
    <property type="match status" value="2"/>
</dbReference>
<dbReference type="Pfam" id="PF00873">
    <property type="entry name" value="ACR_tran"/>
    <property type="match status" value="1"/>
</dbReference>
<dbReference type="SUPFAM" id="SSF82693">
    <property type="entry name" value="Multidrug efflux transporter AcrB pore domain, PN1, PN2, PC1 and PC2 subdomains"/>
    <property type="match status" value="3"/>
</dbReference>
<dbReference type="PRINTS" id="PR00702">
    <property type="entry name" value="ACRIFLAVINRP"/>
</dbReference>
<feature type="transmembrane region" description="Helical" evidence="1">
    <location>
        <begin position="12"/>
        <end position="29"/>
    </location>
</feature>
<feature type="transmembrane region" description="Helical" evidence="1">
    <location>
        <begin position="325"/>
        <end position="346"/>
    </location>
</feature>
<feature type="transmembrane region" description="Helical" evidence="1">
    <location>
        <begin position="353"/>
        <end position="375"/>
    </location>
</feature>
<dbReference type="Gene3D" id="3.30.70.1320">
    <property type="entry name" value="Multidrug efflux transporter AcrB pore domain like"/>
    <property type="match status" value="1"/>
</dbReference>
<evidence type="ECO:0000313" key="3">
    <source>
        <dbReference type="Proteomes" id="UP000618460"/>
    </source>
</evidence>
<proteinExistence type="predicted"/>
<feature type="transmembrane region" description="Helical" evidence="1">
    <location>
        <begin position="425"/>
        <end position="445"/>
    </location>
</feature>
<organism evidence="2 3">
    <name type="scientific">Paraliobacillus quinghaiensis</name>
    <dbReference type="NCBI Taxonomy" id="470815"/>
    <lineage>
        <taxon>Bacteria</taxon>
        <taxon>Bacillati</taxon>
        <taxon>Bacillota</taxon>
        <taxon>Bacilli</taxon>
        <taxon>Bacillales</taxon>
        <taxon>Bacillaceae</taxon>
        <taxon>Paraliobacillus</taxon>
    </lineage>
</organism>
<dbReference type="GO" id="GO:0042910">
    <property type="term" value="F:xenobiotic transmembrane transporter activity"/>
    <property type="evidence" value="ECO:0007669"/>
    <property type="project" value="TreeGrafter"/>
</dbReference>
<dbReference type="Gene3D" id="3.30.70.1430">
    <property type="entry name" value="Multidrug efflux transporter AcrB pore domain"/>
    <property type="match status" value="2"/>
</dbReference>
<dbReference type="SUPFAM" id="SSF82866">
    <property type="entry name" value="Multidrug efflux transporter AcrB transmembrane domain"/>
    <property type="match status" value="2"/>
</dbReference>
<dbReference type="InterPro" id="IPR027463">
    <property type="entry name" value="AcrB_DN_DC_subdom"/>
</dbReference>
<dbReference type="GO" id="GO:0005886">
    <property type="term" value="C:plasma membrane"/>
    <property type="evidence" value="ECO:0007669"/>
    <property type="project" value="TreeGrafter"/>
</dbReference>